<organism evidence="2 3">
    <name type="scientific">Shinella sedimenti</name>
    <dbReference type="NCBI Taxonomy" id="2919913"/>
    <lineage>
        <taxon>Bacteria</taxon>
        <taxon>Pseudomonadati</taxon>
        <taxon>Pseudomonadota</taxon>
        <taxon>Alphaproteobacteria</taxon>
        <taxon>Hyphomicrobiales</taxon>
        <taxon>Rhizobiaceae</taxon>
        <taxon>Shinella</taxon>
    </lineage>
</organism>
<dbReference type="Pfam" id="PF01381">
    <property type="entry name" value="HTH_3"/>
    <property type="match status" value="1"/>
</dbReference>
<dbReference type="Pfam" id="PF17765">
    <property type="entry name" value="MLTR_LBD"/>
    <property type="match status" value="1"/>
</dbReference>
<dbReference type="Proteomes" id="UP001201844">
    <property type="component" value="Unassembled WGS sequence"/>
</dbReference>
<dbReference type="RefSeq" id="WP_241599585.1">
    <property type="nucleotide sequence ID" value="NZ_JAKVIN010000003.1"/>
</dbReference>
<reference evidence="2 3" key="1">
    <citation type="submission" date="2022-02" db="EMBL/GenBank/DDBJ databases">
        <title>Shinella B3.7 sp. nov., isolated from Sediment (Zhairuo Island).</title>
        <authorList>
            <person name="Chen G."/>
        </authorList>
    </citation>
    <scope>NUCLEOTIDE SEQUENCE [LARGE SCALE GENOMIC DNA]</scope>
    <source>
        <strain evidence="2 3">B3.7</strain>
    </source>
</reference>
<dbReference type="InterPro" id="IPR041413">
    <property type="entry name" value="MLTR_LBD"/>
</dbReference>
<dbReference type="PANTHER" id="PTHR35010">
    <property type="entry name" value="BLL4672 PROTEIN-RELATED"/>
    <property type="match status" value="1"/>
</dbReference>
<evidence type="ECO:0000313" key="2">
    <source>
        <dbReference type="EMBL" id="MCJ8149048.1"/>
    </source>
</evidence>
<dbReference type="SUPFAM" id="SSF47413">
    <property type="entry name" value="lambda repressor-like DNA-binding domains"/>
    <property type="match status" value="1"/>
</dbReference>
<dbReference type="Gene3D" id="1.10.260.40">
    <property type="entry name" value="lambda repressor-like DNA-binding domains"/>
    <property type="match status" value="1"/>
</dbReference>
<proteinExistence type="predicted"/>
<dbReference type="SMART" id="SM00530">
    <property type="entry name" value="HTH_XRE"/>
    <property type="match status" value="1"/>
</dbReference>
<dbReference type="InterPro" id="IPR010982">
    <property type="entry name" value="Lambda_DNA-bd_dom_sf"/>
</dbReference>
<gene>
    <name evidence="2" type="ORF">MKI86_07845</name>
</gene>
<evidence type="ECO:0000313" key="3">
    <source>
        <dbReference type="Proteomes" id="UP001201844"/>
    </source>
</evidence>
<dbReference type="PANTHER" id="PTHR35010:SF4">
    <property type="entry name" value="BLL5781 PROTEIN"/>
    <property type="match status" value="1"/>
</dbReference>
<sequence>MEFGEHLREWRGHRRMSQLELASEAGISARHLSFLETGRSRPSEGMILRLSAVLDIPARDQGALFSAAGFRPRFATTPSASLAALPAAVVEAIGLILDRHDPYPGVVFDHEYNVLTANQAFMSLAGMAGIAVSPGDNFLDAYLGPTPLRSIVVNWPRSAADLVNRIRAEARLQGPRSPLLNRIERLAAADDVRAALNDFPATERLPVLPIEMRIGTKRFSWITTLTSFGSAQDALVQGVLIESFFPADAQTRAHFEPQVSR</sequence>
<dbReference type="PROSITE" id="PS50943">
    <property type="entry name" value="HTH_CROC1"/>
    <property type="match status" value="1"/>
</dbReference>
<protein>
    <submittedName>
        <fullName evidence="2">Helix-turn-helix transcriptional regulator</fullName>
    </submittedName>
</protein>
<feature type="domain" description="HTH cro/C1-type" evidence="1">
    <location>
        <begin position="7"/>
        <end position="61"/>
    </location>
</feature>
<keyword evidence="3" id="KW-1185">Reference proteome</keyword>
<dbReference type="Gene3D" id="3.30.450.180">
    <property type="match status" value="1"/>
</dbReference>
<dbReference type="EMBL" id="JAKVIN010000003">
    <property type="protein sequence ID" value="MCJ8149048.1"/>
    <property type="molecule type" value="Genomic_DNA"/>
</dbReference>
<dbReference type="InterPro" id="IPR001387">
    <property type="entry name" value="Cro/C1-type_HTH"/>
</dbReference>
<comment type="caution">
    <text evidence="2">The sequence shown here is derived from an EMBL/GenBank/DDBJ whole genome shotgun (WGS) entry which is preliminary data.</text>
</comment>
<evidence type="ECO:0000259" key="1">
    <source>
        <dbReference type="PROSITE" id="PS50943"/>
    </source>
</evidence>
<accession>A0ABT0CKB4</accession>
<dbReference type="CDD" id="cd00093">
    <property type="entry name" value="HTH_XRE"/>
    <property type="match status" value="1"/>
</dbReference>
<name>A0ABT0CKB4_9HYPH</name>